<gene>
    <name evidence="1" type="ORF">PVK37_12625</name>
</gene>
<evidence type="ECO:0000313" key="1">
    <source>
        <dbReference type="EMBL" id="WDZ87179.1"/>
    </source>
</evidence>
<evidence type="ECO:0000313" key="2">
    <source>
        <dbReference type="Proteomes" id="UP001219605"/>
    </source>
</evidence>
<proteinExistence type="predicted"/>
<dbReference type="Proteomes" id="UP001219605">
    <property type="component" value="Chromosome"/>
</dbReference>
<keyword evidence="2" id="KW-1185">Reference proteome</keyword>
<name>A0ABY7ZZ61_9ACTN</name>
<dbReference type="EMBL" id="CP118615">
    <property type="protein sequence ID" value="WDZ87179.1"/>
    <property type="molecule type" value="Genomic_DNA"/>
</dbReference>
<accession>A0ABY7ZZ61</accession>
<sequence>MPAPVFATGDVPSADQVNKWFVNVTFARKTATESVSGSTALQDDDHLFVTVDASTVYELTAVLRYDGDAAGDLQIGWTVPAGATLDYWGSGLTVTGANYSDDQNGAFDLTTSVVAFGAIGVGTTCTVRLGGLLVTAGTAGTVRLRWAQRTAFATATRLFTNSFVSLRRVG</sequence>
<reference evidence="1 2" key="1">
    <citation type="submission" date="2023-02" db="EMBL/GenBank/DDBJ databases">
        <authorList>
            <person name="Mo P."/>
        </authorList>
    </citation>
    <scope>NUCLEOTIDE SEQUENCE [LARGE SCALE GENOMIC DNA]</scope>
    <source>
        <strain evidence="1 2">HUAS 3</strain>
    </source>
</reference>
<protein>
    <submittedName>
        <fullName evidence="1">Uncharacterized protein</fullName>
    </submittedName>
</protein>
<organism evidence="1 2">
    <name type="scientific">Micromonospora cathayae</name>
    <dbReference type="NCBI Taxonomy" id="3028804"/>
    <lineage>
        <taxon>Bacteria</taxon>
        <taxon>Bacillati</taxon>
        <taxon>Actinomycetota</taxon>
        <taxon>Actinomycetes</taxon>
        <taxon>Micromonosporales</taxon>
        <taxon>Micromonosporaceae</taxon>
        <taxon>Micromonospora</taxon>
    </lineage>
</organism>
<dbReference type="RefSeq" id="WP_275034084.1">
    <property type="nucleotide sequence ID" value="NZ_CP118615.1"/>
</dbReference>